<name>A0A2S7IME0_9BACT</name>
<comment type="caution">
    <text evidence="2">The sequence shown here is derived from an EMBL/GenBank/DDBJ whole genome shotgun (WGS) entry which is preliminary data.</text>
</comment>
<keyword evidence="3" id="KW-1185">Reference proteome</keyword>
<dbReference type="OrthoDB" id="674043at2"/>
<protein>
    <submittedName>
        <fullName evidence="2">DUF4907 domain-containing protein</fullName>
    </submittedName>
</protein>
<dbReference type="AlphaFoldDB" id="A0A2S7IME0"/>
<dbReference type="Proteomes" id="UP000239590">
    <property type="component" value="Unassembled WGS sequence"/>
</dbReference>
<evidence type="ECO:0000256" key="1">
    <source>
        <dbReference type="SAM" id="Phobius"/>
    </source>
</evidence>
<gene>
    <name evidence="2" type="ORF">C5O19_04130</name>
</gene>
<evidence type="ECO:0000313" key="2">
    <source>
        <dbReference type="EMBL" id="PQA58855.1"/>
    </source>
</evidence>
<keyword evidence="1" id="KW-0472">Membrane</keyword>
<reference evidence="3" key="1">
    <citation type="submission" date="2018-02" db="EMBL/GenBank/DDBJ databases">
        <title>Genome sequencing of Solimonas sp. HR-BB.</title>
        <authorList>
            <person name="Lee Y."/>
            <person name="Jeon C.O."/>
        </authorList>
    </citation>
    <scope>NUCLEOTIDE SEQUENCE [LARGE SCALE GENOMIC DNA]</scope>
    <source>
        <strain evidence="3">HR-U</strain>
    </source>
</reference>
<feature type="transmembrane region" description="Helical" evidence="1">
    <location>
        <begin position="6"/>
        <end position="22"/>
    </location>
</feature>
<organism evidence="2 3">
    <name type="scientific">Siphonobacter curvatus</name>
    <dbReference type="NCBI Taxonomy" id="2094562"/>
    <lineage>
        <taxon>Bacteria</taxon>
        <taxon>Pseudomonadati</taxon>
        <taxon>Bacteroidota</taxon>
        <taxon>Cytophagia</taxon>
        <taxon>Cytophagales</taxon>
        <taxon>Cytophagaceae</taxon>
        <taxon>Siphonobacter</taxon>
    </lineage>
</organism>
<keyword evidence="1" id="KW-0812">Transmembrane</keyword>
<dbReference type="InterPro" id="IPR032593">
    <property type="entry name" value="DUF4907"/>
</dbReference>
<evidence type="ECO:0000313" key="3">
    <source>
        <dbReference type="Proteomes" id="UP000239590"/>
    </source>
</evidence>
<dbReference type="RefSeq" id="WP_104710025.1">
    <property type="nucleotide sequence ID" value="NZ_PTRA01000001.1"/>
</dbReference>
<dbReference type="EMBL" id="PTRA01000001">
    <property type="protein sequence ID" value="PQA58855.1"/>
    <property type="molecule type" value="Genomic_DNA"/>
</dbReference>
<accession>A0A2S7IME0</accession>
<sequence>MRNKRIWWLLGILILLAGVYYWRMTYAFEVRVFETTKGWGYQIEQGGKPFIHQPIIPGIVGEQGFATAEQAQKAGDLVVEKIKNGQFPPSLTTEDLKGIGVEIP</sequence>
<dbReference type="Pfam" id="PF16250">
    <property type="entry name" value="DUF4907"/>
    <property type="match status" value="1"/>
</dbReference>
<keyword evidence="1" id="KW-1133">Transmembrane helix</keyword>
<proteinExistence type="predicted"/>